<dbReference type="InterPro" id="IPR036390">
    <property type="entry name" value="WH_DNA-bd_sf"/>
</dbReference>
<evidence type="ECO:0000256" key="3">
    <source>
        <dbReference type="ARBA" id="ARBA00023125"/>
    </source>
</evidence>
<dbReference type="EMBL" id="JBBKZU010000002">
    <property type="protein sequence ID" value="MEJ8810575.1"/>
    <property type="molecule type" value="Genomic_DNA"/>
</dbReference>
<dbReference type="PROSITE" id="PS50931">
    <property type="entry name" value="HTH_LYSR"/>
    <property type="match status" value="1"/>
</dbReference>
<dbReference type="InterPro" id="IPR000847">
    <property type="entry name" value="LysR_HTH_N"/>
</dbReference>
<evidence type="ECO:0000313" key="7">
    <source>
        <dbReference type="Proteomes" id="UP001365846"/>
    </source>
</evidence>
<dbReference type="SUPFAM" id="SSF46785">
    <property type="entry name" value="Winged helix' DNA-binding domain"/>
    <property type="match status" value="1"/>
</dbReference>
<dbReference type="PANTHER" id="PTHR30346:SF28">
    <property type="entry name" value="HTH-TYPE TRANSCRIPTIONAL REGULATOR CYNR"/>
    <property type="match status" value="1"/>
</dbReference>
<dbReference type="Pfam" id="PF00126">
    <property type="entry name" value="HTH_1"/>
    <property type="match status" value="1"/>
</dbReference>
<keyword evidence="7" id="KW-1185">Reference proteome</keyword>
<name>A0ABU8VC21_9BURK</name>
<comment type="similarity">
    <text evidence="1">Belongs to the LysR transcriptional regulatory family.</text>
</comment>
<accession>A0ABU8VC21</accession>
<keyword evidence="4" id="KW-0804">Transcription</keyword>
<evidence type="ECO:0000259" key="5">
    <source>
        <dbReference type="PROSITE" id="PS50931"/>
    </source>
</evidence>
<dbReference type="InterPro" id="IPR005119">
    <property type="entry name" value="LysR_subst-bd"/>
</dbReference>
<proteinExistence type="inferred from homology"/>
<comment type="caution">
    <text evidence="6">The sequence shown here is derived from an EMBL/GenBank/DDBJ whole genome shotgun (WGS) entry which is preliminary data.</text>
</comment>
<dbReference type="Proteomes" id="UP001365846">
    <property type="component" value="Unassembled WGS sequence"/>
</dbReference>
<keyword evidence="3" id="KW-0238">DNA-binding</keyword>
<dbReference type="RefSeq" id="WP_340355892.1">
    <property type="nucleotide sequence ID" value="NZ_JBBKZU010000002.1"/>
</dbReference>
<sequence>MQTQFVDSFVVVVECGSIAEAARRLNITATALAARVDALETEFGQKLLIRSGRTVRATESGLRLAASAGTLQKALRELRSAVAGEQVPGVLRLGSISTALSGWLPERLRRLCTRYPHVELRLEAGVSRDLYHALQRDQLDIALVVAPPFALPKSLVWRPVRREPLVVLAHRRHRSTDPLQLLTTQPLIRYDRNNWGGSLADQFLVSKRIRPKERAELDALEALEVLVRLDMGVSLVPDWARAHALSPDLVTLPLEDAPCREIGLLWPGGSAHKDLAEMIAEGVGLAPIRDAAGFS</sequence>
<evidence type="ECO:0000256" key="4">
    <source>
        <dbReference type="ARBA" id="ARBA00023163"/>
    </source>
</evidence>
<reference evidence="6 7" key="1">
    <citation type="submission" date="2024-03" db="EMBL/GenBank/DDBJ databases">
        <title>Novel species of the genus Variovorax.</title>
        <authorList>
            <person name="Liu Q."/>
            <person name="Xin Y.-H."/>
        </authorList>
    </citation>
    <scope>NUCLEOTIDE SEQUENCE [LARGE SCALE GENOMIC DNA]</scope>
    <source>
        <strain evidence="6 7">KACC 18899</strain>
    </source>
</reference>
<dbReference type="InterPro" id="IPR036388">
    <property type="entry name" value="WH-like_DNA-bd_sf"/>
</dbReference>
<gene>
    <name evidence="6" type="ORF">WKW77_05810</name>
</gene>
<dbReference type="Pfam" id="PF03466">
    <property type="entry name" value="LysR_substrate"/>
    <property type="match status" value="1"/>
</dbReference>
<keyword evidence="2" id="KW-0805">Transcription regulation</keyword>
<dbReference type="PANTHER" id="PTHR30346">
    <property type="entry name" value="TRANSCRIPTIONAL DUAL REGULATOR HCAR-RELATED"/>
    <property type="match status" value="1"/>
</dbReference>
<evidence type="ECO:0000313" key="6">
    <source>
        <dbReference type="EMBL" id="MEJ8810575.1"/>
    </source>
</evidence>
<dbReference type="SUPFAM" id="SSF53850">
    <property type="entry name" value="Periplasmic binding protein-like II"/>
    <property type="match status" value="1"/>
</dbReference>
<organism evidence="6 7">
    <name type="scientific">Variovorax ureilyticus</name>
    <dbReference type="NCBI Taxonomy" id="1836198"/>
    <lineage>
        <taxon>Bacteria</taxon>
        <taxon>Pseudomonadati</taxon>
        <taxon>Pseudomonadota</taxon>
        <taxon>Betaproteobacteria</taxon>
        <taxon>Burkholderiales</taxon>
        <taxon>Comamonadaceae</taxon>
        <taxon>Variovorax</taxon>
    </lineage>
</organism>
<evidence type="ECO:0000256" key="1">
    <source>
        <dbReference type="ARBA" id="ARBA00009437"/>
    </source>
</evidence>
<protein>
    <submittedName>
        <fullName evidence="6">LysR family transcriptional regulator</fullName>
    </submittedName>
</protein>
<dbReference type="Gene3D" id="3.40.190.10">
    <property type="entry name" value="Periplasmic binding protein-like II"/>
    <property type="match status" value="2"/>
</dbReference>
<evidence type="ECO:0000256" key="2">
    <source>
        <dbReference type="ARBA" id="ARBA00023015"/>
    </source>
</evidence>
<dbReference type="Gene3D" id="1.10.10.10">
    <property type="entry name" value="Winged helix-like DNA-binding domain superfamily/Winged helix DNA-binding domain"/>
    <property type="match status" value="1"/>
</dbReference>
<feature type="domain" description="HTH lysR-type" evidence="5">
    <location>
        <begin position="1"/>
        <end position="58"/>
    </location>
</feature>